<evidence type="ECO:0000313" key="1">
    <source>
        <dbReference type="EMBL" id="MCR8875141.1"/>
    </source>
</evidence>
<sequence length="97" mass="11653">MEIISIEDRTFDRMLKRLETAARMAEDVHRRFREKKMGEWLDNQEACILLNITPRTLQSLRENGMLAYSQICHKIYYIPEDIQKTLSLLLKRKEEQP</sequence>
<keyword evidence="1" id="KW-0238">DNA-binding</keyword>
<dbReference type="Proteomes" id="UP001204579">
    <property type="component" value="Unassembled WGS sequence"/>
</dbReference>
<proteinExistence type="predicted"/>
<comment type="caution">
    <text evidence="1">The sequence shown here is derived from an EMBL/GenBank/DDBJ whole genome shotgun (WGS) entry which is preliminary data.</text>
</comment>
<accession>A0AAW5N8F2</accession>
<dbReference type="RefSeq" id="WP_025892861.1">
    <property type="nucleotide sequence ID" value="NZ_CALULB010000039.1"/>
</dbReference>
<dbReference type="AlphaFoldDB" id="A0AAW5N8F2"/>
<dbReference type="GeneID" id="82444286"/>
<dbReference type="PANTHER" id="PTHR34585">
    <property type="match status" value="1"/>
</dbReference>
<name>A0AAW5N8F2_9BACT</name>
<dbReference type="EMBL" id="JANRHJ010000021">
    <property type="protein sequence ID" value="MCR8875141.1"/>
    <property type="molecule type" value="Genomic_DNA"/>
</dbReference>
<dbReference type="GO" id="GO:0003677">
    <property type="term" value="F:DNA binding"/>
    <property type="evidence" value="ECO:0007669"/>
    <property type="project" value="UniProtKB-KW"/>
</dbReference>
<reference evidence="1 2" key="1">
    <citation type="submission" date="2022-08" db="EMBL/GenBank/DDBJ databases">
        <authorList>
            <person name="Zeman M."/>
            <person name="Kubasova T."/>
        </authorList>
    </citation>
    <scope>NUCLEOTIDE SEQUENCE [LARGE SCALE GENOMIC DNA]</scope>
    <source>
        <strain evidence="1 2">ET62</strain>
    </source>
</reference>
<protein>
    <submittedName>
        <fullName evidence="1">DNA-binding protein</fullName>
    </submittedName>
</protein>
<gene>
    <name evidence="1" type="ORF">NW209_14175</name>
</gene>
<evidence type="ECO:0000313" key="2">
    <source>
        <dbReference type="Proteomes" id="UP001204579"/>
    </source>
</evidence>
<organism evidence="1 2">
    <name type="scientific">Phocaeicola barnesiae</name>
    <dbReference type="NCBI Taxonomy" id="376804"/>
    <lineage>
        <taxon>Bacteria</taxon>
        <taxon>Pseudomonadati</taxon>
        <taxon>Bacteroidota</taxon>
        <taxon>Bacteroidia</taxon>
        <taxon>Bacteroidales</taxon>
        <taxon>Bacteroidaceae</taxon>
        <taxon>Phocaeicola</taxon>
    </lineage>
</organism>
<dbReference type="PANTHER" id="PTHR34585:SF22">
    <property type="entry name" value="HELIX-TURN-HELIX DOMAIN-CONTAINING PROTEIN"/>
    <property type="match status" value="1"/>
</dbReference>
<keyword evidence="2" id="KW-1185">Reference proteome</keyword>